<dbReference type="Pfam" id="PF00356">
    <property type="entry name" value="LacI"/>
    <property type="match status" value="1"/>
</dbReference>
<dbReference type="PANTHER" id="PTHR30146:SF45">
    <property type="entry name" value="CATABOLITE REPRESSOR_ACTIVATOR"/>
    <property type="match status" value="1"/>
</dbReference>
<dbReference type="Pfam" id="PF00532">
    <property type="entry name" value="Peripla_BP_1"/>
    <property type="match status" value="1"/>
</dbReference>
<evidence type="ECO:0000313" key="5">
    <source>
        <dbReference type="EMBL" id="ATG74539.1"/>
    </source>
</evidence>
<dbReference type="KEGG" id="zdf:AN401_12315"/>
<dbReference type="InterPro" id="IPR028082">
    <property type="entry name" value="Peripla_BP_I"/>
</dbReference>
<dbReference type="RefSeq" id="WP_094040777.1">
    <property type="nucleotide sequence ID" value="NZ_CP012621.1"/>
</dbReference>
<evidence type="ECO:0000313" key="6">
    <source>
        <dbReference type="Proteomes" id="UP000217763"/>
    </source>
</evidence>
<protein>
    <submittedName>
        <fullName evidence="5">Transcriptional regulator</fullName>
    </submittedName>
</protein>
<accession>A0A231MVF6</accession>
<dbReference type="PROSITE" id="PS50932">
    <property type="entry name" value="HTH_LACI_2"/>
    <property type="match status" value="1"/>
</dbReference>
<dbReference type="Gene3D" id="3.40.50.2300">
    <property type="match status" value="2"/>
</dbReference>
<evidence type="ECO:0000256" key="2">
    <source>
        <dbReference type="ARBA" id="ARBA00023015"/>
    </source>
</evidence>
<keyword evidence="4" id="KW-0804">Transcription</keyword>
<evidence type="ECO:0000256" key="1">
    <source>
        <dbReference type="ARBA" id="ARBA00022491"/>
    </source>
</evidence>
<keyword evidence="6" id="KW-1185">Reference proteome</keyword>
<gene>
    <name evidence="5" type="ORF">AN401_12315</name>
</gene>
<dbReference type="AlphaFoldDB" id="A0A231MVF6"/>
<dbReference type="PANTHER" id="PTHR30146">
    <property type="entry name" value="LACI-RELATED TRANSCRIPTIONAL REPRESSOR"/>
    <property type="match status" value="1"/>
</dbReference>
<dbReference type="InterPro" id="IPR001761">
    <property type="entry name" value="Peripla_BP/Lac1_sug-bd_dom"/>
</dbReference>
<name>A0A231MVF6_9GAMM</name>
<dbReference type="InterPro" id="IPR000843">
    <property type="entry name" value="HTH_LacI"/>
</dbReference>
<dbReference type="Gene3D" id="1.10.260.40">
    <property type="entry name" value="lambda repressor-like DNA-binding domains"/>
    <property type="match status" value="1"/>
</dbReference>
<dbReference type="CDD" id="cd01392">
    <property type="entry name" value="HTH_LacI"/>
    <property type="match status" value="1"/>
</dbReference>
<evidence type="ECO:0000256" key="3">
    <source>
        <dbReference type="ARBA" id="ARBA00023125"/>
    </source>
</evidence>
<reference evidence="6" key="1">
    <citation type="submission" date="2015-09" db="EMBL/GenBank/DDBJ databases">
        <authorList>
            <person name="Shao Z."/>
            <person name="Wang L."/>
        </authorList>
    </citation>
    <scope>NUCLEOTIDE SEQUENCE [LARGE SCALE GENOMIC DNA]</scope>
    <source>
        <strain evidence="6">F13-1</strain>
    </source>
</reference>
<dbReference type="GO" id="GO:0003700">
    <property type="term" value="F:DNA-binding transcription factor activity"/>
    <property type="evidence" value="ECO:0007669"/>
    <property type="project" value="TreeGrafter"/>
</dbReference>
<dbReference type="GO" id="GO:0000976">
    <property type="term" value="F:transcription cis-regulatory region binding"/>
    <property type="evidence" value="ECO:0007669"/>
    <property type="project" value="TreeGrafter"/>
</dbReference>
<dbReference type="Proteomes" id="UP000217763">
    <property type="component" value="Chromosome"/>
</dbReference>
<keyword evidence="2" id="KW-0805">Transcription regulation</keyword>
<keyword evidence="1" id="KW-0678">Repressor</keyword>
<proteinExistence type="predicted"/>
<dbReference type="SMART" id="SM00354">
    <property type="entry name" value="HTH_LACI"/>
    <property type="match status" value="1"/>
</dbReference>
<evidence type="ECO:0000256" key="4">
    <source>
        <dbReference type="ARBA" id="ARBA00023163"/>
    </source>
</evidence>
<dbReference type="InterPro" id="IPR010982">
    <property type="entry name" value="Lambda_DNA-bd_dom_sf"/>
</dbReference>
<dbReference type="OrthoDB" id="7055227at2"/>
<sequence>MDKKKLTIARLAELAGVSKATASLVMNGKAGQYRIADETRERVMAVARRYQYQPNLHARALGSRRSHTLGLVIPDLTNFGFASIAKSLESRCRQAGLQLLIACSDDDPELEQQVVAGLVQRQVDALIVASSASDDAVYRQLTERLPVIQLDRHIGQSTLPLVISDACRATAELVQSMALGQEAVYFLGGQLALSPSRHRLAGYELGLQRAGIEARPEWIWMADYRPVSGYCMMEQLHRELGRLPGALFTASFTLLEGVLRYLNEHHLLAEPIRLGTFDDHELLDCLPIAVDAVAQDCEALAGAAFELCSLLLQGETPVQAAHVVPTRVHWRSRAQREA</sequence>
<dbReference type="EMBL" id="CP012621">
    <property type="protein sequence ID" value="ATG74539.1"/>
    <property type="molecule type" value="Genomic_DNA"/>
</dbReference>
<dbReference type="SUPFAM" id="SSF53822">
    <property type="entry name" value="Periplasmic binding protein-like I"/>
    <property type="match status" value="1"/>
</dbReference>
<dbReference type="CDD" id="cd06274">
    <property type="entry name" value="PBP1_FruR"/>
    <property type="match status" value="1"/>
</dbReference>
<keyword evidence="3" id="KW-0238">DNA-binding</keyword>
<dbReference type="SUPFAM" id="SSF47413">
    <property type="entry name" value="lambda repressor-like DNA-binding domains"/>
    <property type="match status" value="1"/>
</dbReference>
<organism evidence="5 6">
    <name type="scientific">Zobellella denitrificans</name>
    <dbReference type="NCBI Taxonomy" id="347534"/>
    <lineage>
        <taxon>Bacteria</taxon>
        <taxon>Pseudomonadati</taxon>
        <taxon>Pseudomonadota</taxon>
        <taxon>Gammaproteobacteria</taxon>
        <taxon>Aeromonadales</taxon>
        <taxon>Aeromonadaceae</taxon>
        <taxon>Zobellella</taxon>
    </lineage>
</organism>